<dbReference type="Proteomes" id="UP000033540">
    <property type="component" value="Unassembled WGS sequence"/>
</dbReference>
<dbReference type="GO" id="GO:0004497">
    <property type="term" value="F:monooxygenase activity"/>
    <property type="evidence" value="ECO:0007669"/>
    <property type="project" value="UniProtKB-KW"/>
</dbReference>
<dbReference type="InterPro" id="IPR002401">
    <property type="entry name" value="Cyt_P450_E_grp-I"/>
</dbReference>
<evidence type="ECO:0000256" key="2">
    <source>
        <dbReference type="ARBA" id="ARBA00010617"/>
    </source>
</evidence>
<evidence type="ECO:0000256" key="8">
    <source>
        <dbReference type="PIRSR" id="PIRSR602401-1"/>
    </source>
</evidence>
<organism evidence="10 11">
    <name type="scientific">Aspergillus parasiticus (strain ATCC 56775 / NRRL 5862 / SRRC 143 / SU-1)</name>
    <dbReference type="NCBI Taxonomy" id="1403190"/>
    <lineage>
        <taxon>Eukaryota</taxon>
        <taxon>Fungi</taxon>
        <taxon>Dikarya</taxon>
        <taxon>Ascomycota</taxon>
        <taxon>Pezizomycotina</taxon>
        <taxon>Eurotiomycetes</taxon>
        <taxon>Eurotiomycetidae</taxon>
        <taxon>Eurotiales</taxon>
        <taxon>Aspergillaceae</taxon>
        <taxon>Aspergillus</taxon>
        <taxon>Aspergillus subgen. Circumdati</taxon>
    </lineage>
</organism>
<dbReference type="PANTHER" id="PTHR24305:SF157">
    <property type="entry name" value="N-ACETYLTRYPTOPHAN 6-HYDROXYLASE IVOC-RELATED"/>
    <property type="match status" value="1"/>
</dbReference>
<name>A0A0F0IHM4_ASPPU</name>
<dbReference type="CDD" id="cd11062">
    <property type="entry name" value="CYP58-like"/>
    <property type="match status" value="1"/>
</dbReference>
<dbReference type="EMBL" id="JZEE01000235">
    <property type="protein sequence ID" value="KJK66676.1"/>
    <property type="molecule type" value="Genomic_DNA"/>
</dbReference>
<dbReference type="GO" id="GO:0005506">
    <property type="term" value="F:iron ion binding"/>
    <property type="evidence" value="ECO:0007669"/>
    <property type="project" value="InterPro"/>
</dbReference>
<gene>
    <name evidence="10" type="ORF">P875_00127966</name>
</gene>
<evidence type="ECO:0000256" key="7">
    <source>
        <dbReference type="ARBA" id="ARBA00023033"/>
    </source>
</evidence>
<dbReference type="Pfam" id="PF00067">
    <property type="entry name" value="p450"/>
    <property type="match status" value="1"/>
</dbReference>
<evidence type="ECO:0000313" key="10">
    <source>
        <dbReference type="EMBL" id="KJK66676.1"/>
    </source>
</evidence>
<dbReference type="AlphaFoldDB" id="A0A0F0IHM4"/>
<comment type="cofactor">
    <cofactor evidence="1 8">
        <name>heme</name>
        <dbReference type="ChEBI" id="CHEBI:30413"/>
    </cofactor>
</comment>
<dbReference type="OrthoDB" id="3945418at2759"/>
<comment type="caution">
    <text evidence="10">The sequence shown here is derived from an EMBL/GenBank/DDBJ whole genome shotgun (WGS) entry which is preliminary data.</text>
</comment>
<keyword evidence="7 9" id="KW-0503">Monooxygenase</keyword>
<keyword evidence="6 8" id="KW-0408">Iron</keyword>
<evidence type="ECO:0000256" key="1">
    <source>
        <dbReference type="ARBA" id="ARBA00001971"/>
    </source>
</evidence>
<evidence type="ECO:0000313" key="11">
    <source>
        <dbReference type="Proteomes" id="UP000033540"/>
    </source>
</evidence>
<reference evidence="10 11" key="1">
    <citation type="submission" date="2015-02" db="EMBL/GenBank/DDBJ databases">
        <title>Draft genome sequence of Aspergillus parasiticus SU-1.</title>
        <authorList>
            <person name="Yu J."/>
            <person name="Fedorova N."/>
            <person name="Yin Y."/>
            <person name="Losada L."/>
            <person name="Zafar N."/>
            <person name="Taujale R."/>
            <person name="Ehrlich K.C."/>
            <person name="Bhatnagar D."/>
            <person name="Cleveland T.E."/>
            <person name="Bennett J.W."/>
            <person name="Nierman W.C."/>
        </authorList>
    </citation>
    <scope>NUCLEOTIDE SEQUENCE [LARGE SCALE GENOMIC DNA]</scope>
    <source>
        <strain evidence="11">ATCC 56775 / NRRL 5862 / SRRC 143 / SU-1</strain>
    </source>
</reference>
<evidence type="ECO:0000256" key="5">
    <source>
        <dbReference type="ARBA" id="ARBA00023002"/>
    </source>
</evidence>
<protein>
    <submittedName>
        <fullName evidence="10">Cytochrome P450</fullName>
    </submittedName>
</protein>
<dbReference type="PRINTS" id="PR00385">
    <property type="entry name" value="P450"/>
</dbReference>
<dbReference type="Gene3D" id="1.10.630.10">
    <property type="entry name" value="Cytochrome P450"/>
    <property type="match status" value="1"/>
</dbReference>
<dbReference type="PROSITE" id="PS00086">
    <property type="entry name" value="CYTOCHROME_P450"/>
    <property type="match status" value="1"/>
</dbReference>
<comment type="similarity">
    <text evidence="2 9">Belongs to the cytochrome P450 family.</text>
</comment>
<evidence type="ECO:0000256" key="9">
    <source>
        <dbReference type="RuleBase" id="RU000461"/>
    </source>
</evidence>
<dbReference type="GO" id="GO:0016705">
    <property type="term" value="F:oxidoreductase activity, acting on paired donors, with incorporation or reduction of molecular oxygen"/>
    <property type="evidence" value="ECO:0007669"/>
    <property type="project" value="InterPro"/>
</dbReference>
<dbReference type="InterPro" id="IPR036396">
    <property type="entry name" value="Cyt_P450_sf"/>
</dbReference>
<dbReference type="PANTHER" id="PTHR24305">
    <property type="entry name" value="CYTOCHROME P450"/>
    <property type="match status" value="1"/>
</dbReference>
<dbReference type="STRING" id="1403190.A0A0F0IHM4"/>
<evidence type="ECO:0000256" key="6">
    <source>
        <dbReference type="ARBA" id="ARBA00023004"/>
    </source>
</evidence>
<keyword evidence="4 8" id="KW-0479">Metal-binding</keyword>
<dbReference type="InterPro" id="IPR017972">
    <property type="entry name" value="Cyt_P450_CS"/>
</dbReference>
<dbReference type="InterPro" id="IPR001128">
    <property type="entry name" value="Cyt_P450"/>
</dbReference>
<feature type="binding site" description="axial binding residue" evidence="8">
    <location>
        <position position="457"/>
    </location>
    <ligand>
        <name>heme</name>
        <dbReference type="ChEBI" id="CHEBI:30413"/>
    </ligand>
    <ligandPart>
        <name>Fe</name>
        <dbReference type="ChEBI" id="CHEBI:18248"/>
    </ligandPart>
</feature>
<keyword evidence="3 8" id="KW-0349">Heme</keyword>
<sequence length="519" mass="58881">MDEFTISAGSLCLLSLVVGFSIQSVYRLFFHPLRKFPGPKLAAISHLYEFYYDVICNGSYMFKIEQLHQKYGKRPRSTWQRPVLRINPRELHINDPYYYEQIYAGSSRVREKDPRFIGVFTTPLPMVATVGHEHHRVRRGLLSSYFSRRALKKAELIIDQKVDRLLVRFRSAFEDHAVLPLQRVFAALAADIVSEYCYGASQGYLEQKVFQNQMIDAVNYVMSMCHINKSIPIIPKLLRCVPVGLMERLGLQMADVIGVRNLIRRQAAKSLDKEWLSHDSNMLSKNVFDAIAAANVAPREKTLRRLEEEGAALFGAGIETTARALTVAMFHLISNETMRRKLRNELKQVMPSPTSRPTWAELEQLPYLTGVVSESLRLSFGLVARSPRISPIESLAYGEYVISPGTPVSQSAYFVHMNPQIFPEPESFNPERWIKAAENGHYLNRFLVAFSKGSRQCLGMNLAYAELYLTLARIVRLVDMKLVGTTIDNIRVGRDLGHPAPKAGNFEVKAEIMGVTGYS</sequence>
<evidence type="ECO:0000256" key="3">
    <source>
        <dbReference type="ARBA" id="ARBA00022617"/>
    </source>
</evidence>
<keyword evidence="5 9" id="KW-0560">Oxidoreductase</keyword>
<proteinExistence type="inferred from homology"/>
<dbReference type="InterPro" id="IPR050121">
    <property type="entry name" value="Cytochrome_P450_monoxygenase"/>
</dbReference>
<evidence type="ECO:0000256" key="4">
    <source>
        <dbReference type="ARBA" id="ARBA00022723"/>
    </source>
</evidence>
<dbReference type="GO" id="GO:0020037">
    <property type="term" value="F:heme binding"/>
    <property type="evidence" value="ECO:0007669"/>
    <property type="project" value="InterPro"/>
</dbReference>
<dbReference type="SUPFAM" id="SSF48264">
    <property type="entry name" value="Cytochrome P450"/>
    <property type="match status" value="1"/>
</dbReference>
<dbReference type="PRINTS" id="PR00463">
    <property type="entry name" value="EP450I"/>
</dbReference>
<accession>A0A0F0IHM4</accession>